<evidence type="ECO:0000256" key="4">
    <source>
        <dbReference type="ARBA" id="ARBA00022603"/>
    </source>
</evidence>
<dbReference type="Gene3D" id="3.40.50.150">
    <property type="entry name" value="Vaccinia Virus protein VP39"/>
    <property type="match status" value="1"/>
</dbReference>
<dbReference type="InterPro" id="IPR055361">
    <property type="entry name" value="tRNA_methyltr_TrmB_bact"/>
</dbReference>
<organism evidence="8">
    <name type="scientific">hydrothermal vent metagenome</name>
    <dbReference type="NCBI Taxonomy" id="652676"/>
    <lineage>
        <taxon>unclassified sequences</taxon>
        <taxon>metagenomes</taxon>
        <taxon>ecological metagenomes</taxon>
    </lineage>
</organism>
<evidence type="ECO:0000256" key="3">
    <source>
        <dbReference type="ARBA" id="ARBA00011977"/>
    </source>
</evidence>
<keyword evidence="5 8" id="KW-0808">Transferase</keyword>
<dbReference type="HAMAP" id="MF_01057">
    <property type="entry name" value="tRNA_methyltr_TrmB"/>
    <property type="match status" value="1"/>
</dbReference>
<dbReference type="PANTHER" id="PTHR23417:SF14">
    <property type="entry name" value="PENTACOTRIPEPTIDE-REPEAT REGION OF PRORP DOMAIN-CONTAINING PROTEIN"/>
    <property type="match status" value="1"/>
</dbReference>
<dbReference type="AlphaFoldDB" id="A0A3B0Y999"/>
<evidence type="ECO:0000256" key="2">
    <source>
        <dbReference type="ARBA" id="ARBA00005217"/>
    </source>
</evidence>
<dbReference type="PROSITE" id="PS51625">
    <property type="entry name" value="SAM_MT_TRMB"/>
    <property type="match status" value="1"/>
</dbReference>
<reference evidence="8" key="1">
    <citation type="submission" date="2018-06" db="EMBL/GenBank/DDBJ databases">
        <authorList>
            <person name="Zhirakovskaya E."/>
        </authorList>
    </citation>
    <scope>NUCLEOTIDE SEQUENCE</scope>
</reference>
<protein>
    <recommendedName>
        <fullName evidence="3">tRNA (guanine(46)-N(7))-methyltransferase</fullName>
        <ecNumber evidence="3">2.1.1.33</ecNumber>
    </recommendedName>
</protein>
<dbReference type="CDD" id="cd02440">
    <property type="entry name" value="AdoMet_MTases"/>
    <property type="match status" value="1"/>
</dbReference>
<evidence type="ECO:0000256" key="7">
    <source>
        <dbReference type="ARBA" id="ARBA00022694"/>
    </source>
</evidence>
<dbReference type="NCBIfam" id="TIGR00091">
    <property type="entry name" value="tRNA (guanosine(46)-N7)-methyltransferase TrmB"/>
    <property type="match status" value="1"/>
</dbReference>
<gene>
    <name evidence="8" type="ORF">MNBD_GAMMA10-1932</name>
</gene>
<dbReference type="EMBL" id="UOFJ01000645">
    <property type="protein sequence ID" value="VAW72127.1"/>
    <property type="molecule type" value="Genomic_DNA"/>
</dbReference>
<evidence type="ECO:0000256" key="1">
    <source>
        <dbReference type="ARBA" id="ARBA00000142"/>
    </source>
</evidence>
<dbReference type="InterPro" id="IPR029063">
    <property type="entry name" value="SAM-dependent_MTases_sf"/>
</dbReference>
<dbReference type="EC" id="2.1.1.33" evidence="3"/>
<comment type="catalytic activity">
    <reaction evidence="1">
        <text>guanosine(46) in tRNA + S-adenosyl-L-methionine = N(7)-methylguanosine(46) in tRNA + S-adenosyl-L-homocysteine</text>
        <dbReference type="Rhea" id="RHEA:42708"/>
        <dbReference type="Rhea" id="RHEA-COMP:10188"/>
        <dbReference type="Rhea" id="RHEA-COMP:10189"/>
        <dbReference type="ChEBI" id="CHEBI:57856"/>
        <dbReference type="ChEBI" id="CHEBI:59789"/>
        <dbReference type="ChEBI" id="CHEBI:74269"/>
        <dbReference type="ChEBI" id="CHEBI:74480"/>
        <dbReference type="EC" id="2.1.1.33"/>
    </reaction>
</comment>
<sequence>MPDRKKRTIRSFVKREGRLTPGQQAALQTLWPTFGIDFTEQVLDLETCFGRDAQTVLEIGFGNGDSLWQMAQARPDINYIGIEVHRPGAGHLLHLIQTSECKNIRISTHDAIDVLQYQIADASIDRFQLFFPDPWHKRKHHKRRIVQNDFIQQIAKKLKPNGFFHIATDWEHYARHMLAELNNSPLFTNLAEDKRFVDRPDERPVTKFERRGQRLGHGVWDLLFEKVVSL</sequence>
<keyword evidence="7" id="KW-0819">tRNA processing</keyword>
<keyword evidence="6" id="KW-0949">S-adenosyl-L-methionine</keyword>
<accession>A0A3B0Y999</accession>
<name>A0A3B0Y999_9ZZZZ</name>
<comment type="pathway">
    <text evidence="2">tRNA modification.</text>
</comment>
<keyword evidence="4 8" id="KW-0489">Methyltransferase</keyword>
<dbReference type="GO" id="GO:0043527">
    <property type="term" value="C:tRNA methyltransferase complex"/>
    <property type="evidence" value="ECO:0007669"/>
    <property type="project" value="TreeGrafter"/>
</dbReference>
<evidence type="ECO:0000256" key="5">
    <source>
        <dbReference type="ARBA" id="ARBA00022679"/>
    </source>
</evidence>
<dbReference type="InterPro" id="IPR003358">
    <property type="entry name" value="tRNA_(Gua-N-7)_MeTrfase_Trmb"/>
</dbReference>
<dbReference type="SUPFAM" id="SSF53335">
    <property type="entry name" value="S-adenosyl-L-methionine-dependent methyltransferases"/>
    <property type="match status" value="1"/>
</dbReference>
<evidence type="ECO:0000313" key="8">
    <source>
        <dbReference type="EMBL" id="VAW72127.1"/>
    </source>
</evidence>
<evidence type="ECO:0000256" key="6">
    <source>
        <dbReference type="ARBA" id="ARBA00022691"/>
    </source>
</evidence>
<proteinExistence type="inferred from homology"/>
<dbReference type="PANTHER" id="PTHR23417">
    <property type="entry name" value="3-DEOXY-D-MANNO-OCTULOSONIC-ACID TRANSFERASE/TRNA GUANINE-N 7 - -METHYLTRANSFERASE"/>
    <property type="match status" value="1"/>
</dbReference>
<dbReference type="FunFam" id="3.40.50.150:FF:000035">
    <property type="entry name" value="tRNA (guanine-N(7)-)-methyltransferase"/>
    <property type="match status" value="1"/>
</dbReference>
<dbReference type="Pfam" id="PF02390">
    <property type="entry name" value="Methyltransf_4"/>
    <property type="match status" value="1"/>
</dbReference>
<dbReference type="GO" id="GO:0008176">
    <property type="term" value="F:tRNA (guanine(46)-N7)-methyltransferase activity"/>
    <property type="evidence" value="ECO:0007669"/>
    <property type="project" value="UniProtKB-EC"/>
</dbReference>